<organism evidence="1 2">
    <name type="scientific">Maricaulis salignorans</name>
    <dbReference type="NCBI Taxonomy" id="144026"/>
    <lineage>
        <taxon>Bacteria</taxon>
        <taxon>Pseudomonadati</taxon>
        <taxon>Pseudomonadota</taxon>
        <taxon>Alphaproteobacteria</taxon>
        <taxon>Maricaulales</taxon>
        <taxon>Maricaulaceae</taxon>
        <taxon>Maricaulis</taxon>
    </lineage>
</organism>
<protein>
    <submittedName>
        <fullName evidence="1">Predicted small secreted protein</fullName>
    </submittedName>
</protein>
<proteinExistence type="predicted"/>
<dbReference type="EMBL" id="FNHG01000002">
    <property type="protein sequence ID" value="SDL74591.1"/>
    <property type="molecule type" value="Genomic_DNA"/>
</dbReference>
<dbReference type="PROSITE" id="PS51257">
    <property type="entry name" value="PROKAR_LIPOPROTEIN"/>
    <property type="match status" value="1"/>
</dbReference>
<dbReference type="Proteomes" id="UP000199759">
    <property type="component" value="Unassembled WGS sequence"/>
</dbReference>
<dbReference type="OrthoDB" id="7363288at2"/>
<accession>A0A1G9MKN9</accession>
<gene>
    <name evidence="1" type="ORF">SAMN04488568_10218</name>
</gene>
<name>A0A1G9MKN9_9PROT</name>
<sequence length="41" mass="4472">MRILAMIIFSCLFLASCQTLKGAGQDIQDAGEVLDDAIRDE</sequence>
<dbReference type="AlphaFoldDB" id="A0A1G9MKN9"/>
<dbReference type="RefSeq" id="WP_143024006.1">
    <property type="nucleotide sequence ID" value="NZ_FNHG01000002.1"/>
</dbReference>
<reference evidence="1 2" key="1">
    <citation type="submission" date="2016-10" db="EMBL/GenBank/DDBJ databases">
        <authorList>
            <person name="de Groot N.N."/>
        </authorList>
    </citation>
    <scope>NUCLEOTIDE SEQUENCE [LARGE SCALE GENOMIC DNA]</scope>
    <source>
        <strain evidence="1 2">DSM 16077</strain>
    </source>
</reference>
<keyword evidence="2" id="KW-1185">Reference proteome</keyword>
<evidence type="ECO:0000313" key="1">
    <source>
        <dbReference type="EMBL" id="SDL74591.1"/>
    </source>
</evidence>
<evidence type="ECO:0000313" key="2">
    <source>
        <dbReference type="Proteomes" id="UP000199759"/>
    </source>
</evidence>